<accession>A0ACC1X9E8</accession>
<organism evidence="1 2">
    <name type="scientific">Melia azedarach</name>
    <name type="common">Chinaberry tree</name>
    <dbReference type="NCBI Taxonomy" id="155640"/>
    <lineage>
        <taxon>Eukaryota</taxon>
        <taxon>Viridiplantae</taxon>
        <taxon>Streptophyta</taxon>
        <taxon>Embryophyta</taxon>
        <taxon>Tracheophyta</taxon>
        <taxon>Spermatophyta</taxon>
        <taxon>Magnoliopsida</taxon>
        <taxon>eudicotyledons</taxon>
        <taxon>Gunneridae</taxon>
        <taxon>Pentapetalae</taxon>
        <taxon>rosids</taxon>
        <taxon>malvids</taxon>
        <taxon>Sapindales</taxon>
        <taxon>Meliaceae</taxon>
        <taxon>Melia</taxon>
    </lineage>
</organism>
<reference evidence="1 2" key="1">
    <citation type="journal article" date="2023" name="Science">
        <title>Complex scaffold remodeling in plant triterpene biosynthesis.</title>
        <authorList>
            <person name="De La Pena R."/>
            <person name="Hodgson H."/>
            <person name="Liu J.C."/>
            <person name="Stephenson M.J."/>
            <person name="Martin A.C."/>
            <person name="Owen C."/>
            <person name="Harkess A."/>
            <person name="Leebens-Mack J."/>
            <person name="Jimenez L.E."/>
            <person name="Osbourn A."/>
            <person name="Sattely E.S."/>
        </authorList>
    </citation>
    <scope>NUCLEOTIDE SEQUENCE [LARGE SCALE GENOMIC DNA]</scope>
    <source>
        <strain evidence="2">cv. JPN11</strain>
        <tissue evidence="1">Leaf</tissue>
    </source>
</reference>
<dbReference type="Proteomes" id="UP001164539">
    <property type="component" value="Chromosome 10"/>
</dbReference>
<keyword evidence="1" id="KW-0560">Oxidoreductase</keyword>
<dbReference type="EMBL" id="CM051403">
    <property type="protein sequence ID" value="KAJ4707964.1"/>
    <property type="molecule type" value="Genomic_DNA"/>
</dbReference>
<comment type="caution">
    <text evidence="1">The sequence shown here is derived from an EMBL/GenBank/DDBJ whole genome shotgun (WGS) entry which is preliminary data.</text>
</comment>
<keyword evidence="2" id="KW-1185">Reference proteome</keyword>
<evidence type="ECO:0000313" key="1">
    <source>
        <dbReference type="EMBL" id="KAJ4707964.1"/>
    </source>
</evidence>
<name>A0ACC1X9E8_MELAZ</name>
<keyword evidence="1" id="KW-0223">Dioxygenase</keyword>
<protein>
    <submittedName>
        <fullName evidence="1">2-oxoglutarate-dependent dioxygenase</fullName>
    </submittedName>
</protein>
<sequence length="305" mass="34764">MGSEAQMLHFDFSGDDERWKEMSAKIRDALETHGCFLVFYDKIPVRLREDMFMAMNTLFDLPEETKNKYVSPRPYRSYLGNSPIVPLHESFGIDNEPEIDAAQAFTNLMWPDGNPCFCETLRSMSSKMLELNHTILKMVFESFGVEKLYDSHKQGSTSVFRLMKYRPPIDKEAAAMGLVPHTDKNALTILCQNDVQGLQVLNNDGVYVPLMVPDNAFIVLIGDSLKAWSNGRLKAAKHRVVMSGEKERYSFGLFSMPKEGVITEVPNELVDEHHPLLYRPFKFTEFMSYFSGNISDDALEIYAGL</sequence>
<proteinExistence type="predicted"/>
<gene>
    <name evidence="1" type="ORF">OWV82_017999</name>
</gene>
<evidence type="ECO:0000313" key="2">
    <source>
        <dbReference type="Proteomes" id="UP001164539"/>
    </source>
</evidence>